<dbReference type="GO" id="GO:0018114">
    <property type="term" value="F:threonine racemase activity"/>
    <property type="evidence" value="ECO:0007669"/>
    <property type="project" value="TreeGrafter"/>
</dbReference>
<dbReference type="GO" id="GO:0000287">
    <property type="term" value="F:magnesium ion binding"/>
    <property type="evidence" value="ECO:0007669"/>
    <property type="project" value="TreeGrafter"/>
</dbReference>
<comment type="caution">
    <text evidence="10">The sequence shown here is derived from an EMBL/GenBank/DDBJ whole genome shotgun (WGS) entry which is preliminary data.</text>
</comment>
<evidence type="ECO:0000256" key="2">
    <source>
        <dbReference type="ARBA" id="ARBA00001933"/>
    </source>
</evidence>
<evidence type="ECO:0000256" key="4">
    <source>
        <dbReference type="ARBA" id="ARBA00001946"/>
    </source>
</evidence>
<organism evidence="10 11">
    <name type="scientific">Teichococcus deserti</name>
    <dbReference type="NCBI Taxonomy" id="1817963"/>
    <lineage>
        <taxon>Bacteria</taxon>
        <taxon>Pseudomonadati</taxon>
        <taxon>Pseudomonadota</taxon>
        <taxon>Alphaproteobacteria</taxon>
        <taxon>Acetobacterales</taxon>
        <taxon>Roseomonadaceae</taxon>
        <taxon>Roseomonas</taxon>
    </lineage>
</organism>
<dbReference type="Pfam" id="PF00291">
    <property type="entry name" value="PALP"/>
    <property type="match status" value="1"/>
</dbReference>
<keyword evidence="11" id="KW-1185">Reference proteome</keyword>
<dbReference type="InterPro" id="IPR001926">
    <property type="entry name" value="TrpB-like_PALP"/>
</dbReference>
<dbReference type="RefSeq" id="WP_076959092.1">
    <property type="nucleotide sequence ID" value="NZ_MLCO01000216.1"/>
</dbReference>
<comment type="cofactor">
    <cofactor evidence="2">
        <name>pyridoxal 5'-phosphate</name>
        <dbReference type="ChEBI" id="CHEBI:597326"/>
    </cofactor>
</comment>
<dbReference type="AlphaFoldDB" id="A0A1V2GY40"/>
<reference evidence="10 11" key="1">
    <citation type="submission" date="2016-10" db="EMBL/GenBank/DDBJ databases">
        <title>Draft Genome sequence of Roseomonas sp. strain M3.</title>
        <authorList>
            <person name="Subhash Y."/>
            <person name="Lee S."/>
        </authorList>
    </citation>
    <scope>NUCLEOTIDE SEQUENCE [LARGE SCALE GENOMIC DNA]</scope>
    <source>
        <strain evidence="10 11">M3</strain>
    </source>
</reference>
<evidence type="ECO:0000256" key="1">
    <source>
        <dbReference type="ARBA" id="ARBA00001913"/>
    </source>
</evidence>
<keyword evidence="7" id="KW-0663">Pyridoxal phosphate</keyword>
<evidence type="ECO:0000259" key="9">
    <source>
        <dbReference type="Pfam" id="PF00291"/>
    </source>
</evidence>
<evidence type="ECO:0000313" key="10">
    <source>
        <dbReference type="EMBL" id="ONG49975.1"/>
    </source>
</evidence>
<dbReference type="PANTHER" id="PTHR43050:SF1">
    <property type="entry name" value="SERINE RACEMASE"/>
    <property type="match status" value="1"/>
</dbReference>
<dbReference type="OrthoDB" id="9811476at2"/>
<dbReference type="GO" id="GO:0070179">
    <property type="term" value="P:D-serine biosynthetic process"/>
    <property type="evidence" value="ECO:0007669"/>
    <property type="project" value="TreeGrafter"/>
</dbReference>
<gene>
    <name evidence="10" type="ORF">BKE38_20125</name>
</gene>
<dbReference type="PANTHER" id="PTHR43050">
    <property type="entry name" value="SERINE / THREONINE RACEMASE FAMILY MEMBER"/>
    <property type="match status" value="1"/>
</dbReference>
<accession>A0A1V2GY40</accession>
<dbReference type="GO" id="GO:0030378">
    <property type="term" value="F:serine racemase activity"/>
    <property type="evidence" value="ECO:0007669"/>
    <property type="project" value="TreeGrafter"/>
</dbReference>
<comment type="similarity">
    <text evidence="5">Belongs to the serine/threonine dehydratase family.</text>
</comment>
<keyword evidence="8" id="KW-0456">Lyase</keyword>
<comment type="cofactor">
    <cofactor evidence="3">
        <name>Mn(2+)</name>
        <dbReference type="ChEBI" id="CHEBI:29035"/>
    </cofactor>
</comment>
<dbReference type="InterPro" id="IPR000634">
    <property type="entry name" value="Ser/Thr_deHydtase_PyrdxlP-BS"/>
</dbReference>
<proteinExistence type="inferred from homology"/>
<evidence type="ECO:0000256" key="8">
    <source>
        <dbReference type="ARBA" id="ARBA00023239"/>
    </source>
</evidence>
<name>A0A1V2GY40_9PROT</name>
<evidence type="ECO:0000256" key="3">
    <source>
        <dbReference type="ARBA" id="ARBA00001936"/>
    </source>
</evidence>
<dbReference type="GO" id="GO:0005524">
    <property type="term" value="F:ATP binding"/>
    <property type="evidence" value="ECO:0007669"/>
    <property type="project" value="TreeGrafter"/>
</dbReference>
<dbReference type="FunFam" id="3.40.50.1100:FF:000005">
    <property type="entry name" value="Threonine dehydratase catabolic"/>
    <property type="match status" value="1"/>
</dbReference>
<dbReference type="InterPro" id="IPR036052">
    <property type="entry name" value="TrpB-like_PALP_sf"/>
</dbReference>
<dbReference type="EMBL" id="MLCO01000216">
    <property type="protein sequence ID" value="ONG49975.1"/>
    <property type="molecule type" value="Genomic_DNA"/>
</dbReference>
<dbReference type="CDD" id="cd01562">
    <property type="entry name" value="Thr-dehyd"/>
    <property type="match status" value="1"/>
</dbReference>
<evidence type="ECO:0000256" key="6">
    <source>
        <dbReference type="ARBA" id="ARBA00022842"/>
    </source>
</evidence>
<dbReference type="GO" id="GO:0030170">
    <property type="term" value="F:pyridoxal phosphate binding"/>
    <property type="evidence" value="ECO:0007669"/>
    <property type="project" value="InterPro"/>
</dbReference>
<comment type="cofactor">
    <cofactor evidence="1">
        <name>Ca(2+)</name>
        <dbReference type="ChEBI" id="CHEBI:29108"/>
    </cofactor>
</comment>
<comment type="cofactor">
    <cofactor evidence="4">
        <name>Mg(2+)</name>
        <dbReference type="ChEBI" id="CHEBI:18420"/>
    </cofactor>
</comment>
<evidence type="ECO:0000313" key="11">
    <source>
        <dbReference type="Proteomes" id="UP000188879"/>
    </source>
</evidence>
<feature type="domain" description="Tryptophan synthase beta chain-like PALP" evidence="9">
    <location>
        <begin position="26"/>
        <end position="316"/>
    </location>
</feature>
<protein>
    <submittedName>
        <fullName evidence="10">Pyridoxal-5'-phosphate-dependent protein</fullName>
    </submittedName>
</protein>
<sequence>MNAISPLPLPTYADVEAAAQRLAGRVLRTPMLRHPLLDQLAGGTVLVKPEPLQRTGSFKFRGATNAVLQLDAAQRQGGVVTHSSGNHGQAIAAAAAAEGVRALIAMPQDAPAIKVESTRRWGAEITFFDRHNTDREALSAQLAAERGATVLPPFDHPHVIAGQGSLALELIEDARAAGHRLDALAVCTGGGGLIAGCALAVEGASPGTEVWAVEPEGWDDTARSLAAGERLANDGKGLNLCDALLSMRPGELTFAVNQPRLAGGVSVTPEEVFRAMRFAFEALKVVVEPGGSVALAALLAGKIPARGRTIGIVLSGGNVDPAVFAKALAAG</sequence>
<dbReference type="SUPFAM" id="SSF53686">
    <property type="entry name" value="Tryptophan synthase beta subunit-like PLP-dependent enzymes"/>
    <property type="match status" value="1"/>
</dbReference>
<keyword evidence="6" id="KW-0460">Magnesium</keyword>
<dbReference type="Gene3D" id="3.40.50.1100">
    <property type="match status" value="2"/>
</dbReference>
<dbReference type="Proteomes" id="UP000188879">
    <property type="component" value="Unassembled WGS sequence"/>
</dbReference>
<evidence type="ECO:0000256" key="7">
    <source>
        <dbReference type="ARBA" id="ARBA00022898"/>
    </source>
</evidence>
<evidence type="ECO:0000256" key="5">
    <source>
        <dbReference type="ARBA" id="ARBA00010869"/>
    </source>
</evidence>
<dbReference type="PROSITE" id="PS00165">
    <property type="entry name" value="DEHYDRATASE_SER_THR"/>
    <property type="match status" value="1"/>
</dbReference>
<dbReference type="GO" id="GO:0003941">
    <property type="term" value="F:L-serine ammonia-lyase activity"/>
    <property type="evidence" value="ECO:0007669"/>
    <property type="project" value="TreeGrafter"/>
</dbReference>